<gene>
    <name evidence="2" type="ORF">GCM10023331_29170</name>
</gene>
<organism evidence="2 3">
    <name type="scientific">Algivirga pacifica</name>
    <dbReference type="NCBI Taxonomy" id="1162670"/>
    <lineage>
        <taxon>Bacteria</taxon>
        <taxon>Pseudomonadati</taxon>
        <taxon>Bacteroidota</taxon>
        <taxon>Cytophagia</taxon>
        <taxon>Cytophagales</taxon>
        <taxon>Flammeovirgaceae</taxon>
        <taxon>Algivirga</taxon>
    </lineage>
</organism>
<proteinExistence type="predicted"/>
<dbReference type="PANTHER" id="PTHR46825:SF9">
    <property type="entry name" value="BETA-LACTAMASE-RELATED DOMAIN-CONTAINING PROTEIN"/>
    <property type="match status" value="1"/>
</dbReference>
<dbReference type="SUPFAM" id="SSF56601">
    <property type="entry name" value="beta-lactamase/transpeptidase-like"/>
    <property type="match status" value="1"/>
</dbReference>
<feature type="domain" description="Beta-lactamase-related" evidence="1">
    <location>
        <begin position="14"/>
        <end position="328"/>
    </location>
</feature>
<dbReference type="PANTHER" id="PTHR46825">
    <property type="entry name" value="D-ALANYL-D-ALANINE-CARBOXYPEPTIDASE/ENDOPEPTIDASE AMPH"/>
    <property type="match status" value="1"/>
</dbReference>
<dbReference type="PROSITE" id="PS00146">
    <property type="entry name" value="BETA_LACTAMASE_A"/>
    <property type="match status" value="1"/>
</dbReference>
<name>A0ABP9DFE6_9BACT</name>
<sequence>MKDTDFDTFSLALDSLRKAKHIPGLAVAIVKDEQLAWSKGYGSSHFDTGDGEQFKAVTGDTPFWIASVTKTFIGLLFLQLEEQGKISLDEKINDMPGWEGFCNWLSHSKIVFGKNLHCDQSITLQNVLNHTVNGVPGQAFLYNPIMYSRLSRYLEYKAGNDIGAAERGHNTMAQLLETNILGPAGMSRTMSSQWQREKATVFFDMAEGYKYENGRYVRMMPPERHLAGGAGIVSSVNDLAKYAIALDKGTLASETVMKELFTPAVAADGKVLPYAFGWYVQEYKGEQLIWHGGWDEEAGASALLLRVPERGLTLALLANSEGMYWGNPLDKAAVEQSPFARLFLDHFVFGEQTAAQ</sequence>
<dbReference type="InterPro" id="IPR001466">
    <property type="entry name" value="Beta-lactam-related"/>
</dbReference>
<dbReference type="Proteomes" id="UP001500298">
    <property type="component" value="Unassembled WGS sequence"/>
</dbReference>
<evidence type="ECO:0000313" key="2">
    <source>
        <dbReference type="EMBL" id="GAA4842338.1"/>
    </source>
</evidence>
<dbReference type="Gene3D" id="3.40.710.10">
    <property type="entry name" value="DD-peptidase/beta-lactamase superfamily"/>
    <property type="match status" value="1"/>
</dbReference>
<keyword evidence="3" id="KW-1185">Reference proteome</keyword>
<dbReference type="InterPro" id="IPR050491">
    <property type="entry name" value="AmpC-like"/>
</dbReference>
<evidence type="ECO:0000259" key="1">
    <source>
        <dbReference type="Pfam" id="PF00144"/>
    </source>
</evidence>
<dbReference type="InterPro" id="IPR023650">
    <property type="entry name" value="Beta-lactam_class-A_AS"/>
</dbReference>
<reference evidence="3" key="1">
    <citation type="journal article" date="2019" name="Int. J. Syst. Evol. Microbiol.">
        <title>The Global Catalogue of Microorganisms (GCM) 10K type strain sequencing project: providing services to taxonomists for standard genome sequencing and annotation.</title>
        <authorList>
            <consortium name="The Broad Institute Genomics Platform"/>
            <consortium name="The Broad Institute Genome Sequencing Center for Infectious Disease"/>
            <person name="Wu L."/>
            <person name="Ma J."/>
        </authorList>
    </citation>
    <scope>NUCLEOTIDE SEQUENCE [LARGE SCALE GENOMIC DNA]</scope>
    <source>
        <strain evidence="3">JCM 18326</strain>
    </source>
</reference>
<evidence type="ECO:0000313" key="3">
    <source>
        <dbReference type="Proteomes" id="UP001500298"/>
    </source>
</evidence>
<comment type="caution">
    <text evidence="2">The sequence shown here is derived from an EMBL/GenBank/DDBJ whole genome shotgun (WGS) entry which is preliminary data.</text>
</comment>
<accession>A0ABP9DFE6</accession>
<dbReference type="Pfam" id="PF00144">
    <property type="entry name" value="Beta-lactamase"/>
    <property type="match status" value="1"/>
</dbReference>
<dbReference type="InterPro" id="IPR012338">
    <property type="entry name" value="Beta-lactam/transpept-like"/>
</dbReference>
<dbReference type="EMBL" id="BAABJX010000045">
    <property type="protein sequence ID" value="GAA4842338.1"/>
    <property type="molecule type" value="Genomic_DNA"/>
</dbReference>
<protein>
    <recommendedName>
        <fullName evidence="1">Beta-lactamase-related domain-containing protein</fullName>
    </recommendedName>
</protein>